<organism evidence="8 9">
    <name type="scientific">Gelidibacter pelagius</name>
    <dbReference type="NCBI Taxonomy" id="2819985"/>
    <lineage>
        <taxon>Bacteria</taxon>
        <taxon>Pseudomonadati</taxon>
        <taxon>Bacteroidota</taxon>
        <taxon>Flavobacteriia</taxon>
        <taxon>Flavobacteriales</taxon>
        <taxon>Flavobacteriaceae</taxon>
        <taxon>Gelidibacter</taxon>
    </lineage>
</organism>
<keyword evidence="5 6" id="KW-0472">Membrane</keyword>
<evidence type="ECO:0000256" key="1">
    <source>
        <dbReference type="ARBA" id="ARBA00004651"/>
    </source>
</evidence>
<evidence type="ECO:0000313" key="9">
    <source>
        <dbReference type="Proteomes" id="UP000681315"/>
    </source>
</evidence>
<sequence length="64" mass="7862">MFIQILIGISIAVWIWTLMDFYETKFKKLNQKIVWLLLVLFFPLLGTIFYFRYKKDLIIRDTLE</sequence>
<evidence type="ECO:0000256" key="2">
    <source>
        <dbReference type="ARBA" id="ARBA00022475"/>
    </source>
</evidence>
<proteinExistence type="predicted"/>
<evidence type="ECO:0000256" key="5">
    <source>
        <dbReference type="ARBA" id="ARBA00023136"/>
    </source>
</evidence>
<protein>
    <submittedName>
        <fullName evidence="8">PLDc N-terminal domain-containing protein</fullName>
    </submittedName>
</protein>
<dbReference type="Proteomes" id="UP000681315">
    <property type="component" value="Unassembled WGS sequence"/>
</dbReference>
<evidence type="ECO:0000256" key="3">
    <source>
        <dbReference type="ARBA" id="ARBA00022692"/>
    </source>
</evidence>
<evidence type="ECO:0000259" key="7">
    <source>
        <dbReference type="Pfam" id="PF13396"/>
    </source>
</evidence>
<feature type="domain" description="Cardiolipin synthase N-terminal" evidence="7">
    <location>
        <begin position="12"/>
        <end position="51"/>
    </location>
</feature>
<accession>A0ABS3SVK8</accession>
<keyword evidence="9" id="KW-1185">Reference proteome</keyword>
<comment type="subcellular location">
    <subcellularLocation>
        <location evidence="1">Cell membrane</location>
        <topology evidence="1">Multi-pass membrane protein</topology>
    </subcellularLocation>
</comment>
<evidence type="ECO:0000256" key="6">
    <source>
        <dbReference type="SAM" id="Phobius"/>
    </source>
</evidence>
<dbReference type="InterPro" id="IPR027379">
    <property type="entry name" value="CLS_N"/>
</dbReference>
<keyword evidence="3 6" id="KW-0812">Transmembrane</keyword>
<feature type="transmembrane region" description="Helical" evidence="6">
    <location>
        <begin position="6"/>
        <end position="22"/>
    </location>
</feature>
<dbReference type="Pfam" id="PF13396">
    <property type="entry name" value="PLDc_N"/>
    <property type="match status" value="1"/>
</dbReference>
<evidence type="ECO:0000313" key="8">
    <source>
        <dbReference type="EMBL" id="MBO3099749.1"/>
    </source>
</evidence>
<name>A0ABS3SVK8_9FLAO</name>
<reference evidence="8 9" key="1">
    <citation type="submission" date="2021-03" db="EMBL/GenBank/DDBJ databases">
        <title>Gelidibacter sp. nov., isolated from costal sediment.</title>
        <authorList>
            <person name="Lun K.-Y."/>
        </authorList>
    </citation>
    <scope>NUCLEOTIDE SEQUENCE [LARGE SCALE GENOMIC DNA]</scope>
    <source>
        <strain evidence="8 9">DF109</strain>
    </source>
</reference>
<keyword evidence="2" id="KW-1003">Cell membrane</keyword>
<gene>
    <name evidence="8" type="ORF">J4051_15845</name>
</gene>
<comment type="caution">
    <text evidence="8">The sequence shown here is derived from an EMBL/GenBank/DDBJ whole genome shotgun (WGS) entry which is preliminary data.</text>
</comment>
<evidence type="ECO:0000256" key="4">
    <source>
        <dbReference type="ARBA" id="ARBA00022989"/>
    </source>
</evidence>
<keyword evidence="4 6" id="KW-1133">Transmembrane helix</keyword>
<feature type="transmembrane region" description="Helical" evidence="6">
    <location>
        <begin position="34"/>
        <end position="53"/>
    </location>
</feature>
<dbReference type="EMBL" id="JAGEVG010000021">
    <property type="protein sequence ID" value="MBO3099749.1"/>
    <property type="molecule type" value="Genomic_DNA"/>
</dbReference>